<sequence length="32" mass="3694">MGRTPWPRGWWYLIVSQVHKIIIASSKDSPAI</sequence>
<name>A0A392SUM7_9FABA</name>
<organism evidence="1 2">
    <name type="scientific">Trifolium medium</name>
    <dbReference type="NCBI Taxonomy" id="97028"/>
    <lineage>
        <taxon>Eukaryota</taxon>
        <taxon>Viridiplantae</taxon>
        <taxon>Streptophyta</taxon>
        <taxon>Embryophyta</taxon>
        <taxon>Tracheophyta</taxon>
        <taxon>Spermatophyta</taxon>
        <taxon>Magnoliopsida</taxon>
        <taxon>eudicotyledons</taxon>
        <taxon>Gunneridae</taxon>
        <taxon>Pentapetalae</taxon>
        <taxon>rosids</taxon>
        <taxon>fabids</taxon>
        <taxon>Fabales</taxon>
        <taxon>Fabaceae</taxon>
        <taxon>Papilionoideae</taxon>
        <taxon>50 kb inversion clade</taxon>
        <taxon>NPAAA clade</taxon>
        <taxon>Hologalegina</taxon>
        <taxon>IRL clade</taxon>
        <taxon>Trifolieae</taxon>
        <taxon>Trifolium</taxon>
    </lineage>
</organism>
<dbReference type="AlphaFoldDB" id="A0A392SUM7"/>
<evidence type="ECO:0000313" key="2">
    <source>
        <dbReference type="Proteomes" id="UP000265520"/>
    </source>
</evidence>
<accession>A0A392SUM7</accession>
<proteinExistence type="predicted"/>
<protein>
    <submittedName>
        <fullName evidence="1">Uncharacterized protein</fullName>
    </submittedName>
</protein>
<feature type="non-terminal residue" evidence="1">
    <location>
        <position position="32"/>
    </location>
</feature>
<dbReference type="EMBL" id="LXQA010439455">
    <property type="protein sequence ID" value="MCI51924.1"/>
    <property type="molecule type" value="Genomic_DNA"/>
</dbReference>
<reference evidence="1 2" key="1">
    <citation type="journal article" date="2018" name="Front. Plant Sci.">
        <title>Red Clover (Trifolium pratense) and Zigzag Clover (T. medium) - A Picture of Genomic Similarities and Differences.</title>
        <authorList>
            <person name="Dluhosova J."/>
            <person name="Istvanek J."/>
            <person name="Nedelnik J."/>
            <person name="Repkova J."/>
        </authorList>
    </citation>
    <scope>NUCLEOTIDE SEQUENCE [LARGE SCALE GENOMIC DNA]</scope>
    <source>
        <strain evidence="2">cv. 10/8</strain>
        <tissue evidence="1">Leaf</tissue>
    </source>
</reference>
<comment type="caution">
    <text evidence="1">The sequence shown here is derived from an EMBL/GenBank/DDBJ whole genome shotgun (WGS) entry which is preliminary data.</text>
</comment>
<keyword evidence="2" id="KW-1185">Reference proteome</keyword>
<evidence type="ECO:0000313" key="1">
    <source>
        <dbReference type="EMBL" id="MCI51924.1"/>
    </source>
</evidence>
<dbReference type="Proteomes" id="UP000265520">
    <property type="component" value="Unassembled WGS sequence"/>
</dbReference>